<dbReference type="InterPro" id="IPR010111">
    <property type="entry name" value="Kynureninase"/>
</dbReference>
<comment type="catalytic activity">
    <reaction evidence="4">
        <text>3-hydroxy-L-kynurenine + H2O = 3-hydroxyanthranilate + L-alanine + H(+)</text>
        <dbReference type="Rhea" id="RHEA:25143"/>
        <dbReference type="ChEBI" id="CHEBI:15377"/>
        <dbReference type="ChEBI" id="CHEBI:15378"/>
        <dbReference type="ChEBI" id="CHEBI:36559"/>
        <dbReference type="ChEBI" id="CHEBI:57972"/>
        <dbReference type="ChEBI" id="CHEBI:58125"/>
        <dbReference type="EC" id="3.7.1.3"/>
    </reaction>
</comment>
<comment type="pathway">
    <text evidence="4">Cofactor biosynthesis; NAD(+) biosynthesis; quinolinate from L-kynurenine: step 2/3.</text>
</comment>
<comment type="subunit">
    <text evidence="4">Homodimer.</text>
</comment>
<name>A0A919G0U9_9MICO</name>
<comment type="similarity">
    <text evidence="5">Belongs to the DegT/DnrJ/EryC1 family.</text>
</comment>
<dbReference type="AlphaFoldDB" id="A0A919G0U9"/>
<dbReference type="GO" id="GO:0030429">
    <property type="term" value="F:kynureninase activity"/>
    <property type="evidence" value="ECO:0007669"/>
    <property type="project" value="UniProtKB-EC"/>
</dbReference>
<dbReference type="Proteomes" id="UP000627369">
    <property type="component" value="Unassembled WGS sequence"/>
</dbReference>
<dbReference type="Gene3D" id="3.90.1150.10">
    <property type="entry name" value="Aspartate Aminotransferase, domain 1"/>
    <property type="match status" value="1"/>
</dbReference>
<proteinExistence type="inferred from homology"/>
<evidence type="ECO:0000256" key="5">
    <source>
        <dbReference type="RuleBase" id="RU004508"/>
    </source>
</evidence>
<comment type="caution">
    <text evidence="7">The sequence shown here is derived from an EMBL/GenBank/DDBJ whole genome shotgun (WGS) entry which is preliminary data.</text>
</comment>
<dbReference type="InterPro" id="IPR000653">
    <property type="entry name" value="DegT/StrS_aminotransferase"/>
</dbReference>
<dbReference type="InterPro" id="IPR015424">
    <property type="entry name" value="PyrdxlP-dep_Trfase"/>
</dbReference>
<dbReference type="GO" id="GO:0030170">
    <property type="term" value="F:pyridoxal phosphate binding"/>
    <property type="evidence" value="ECO:0007669"/>
    <property type="project" value="InterPro"/>
</dbReference>
<reference evidence="7" key="1">
    <citation type="journal article" date="2014" name="Int. J. Syst. Evol. Microbiol.">
        <title>Complete genome sequence of Corynebacterium casei LMG S-19264T (=DSM 44701T), isolated from a smear-ripened cheese.</title>
        <authorList>
            <consortium name="US DOE Joint Genome Institute (JGI-PGF)"/>
            <person name="Walter F."/>
            <person name="Albersmeier A."/>
            <person name="Kalinowski J."/>
            <person name="Ruckert C."/>
        </authorList>
    </citation>
    <scope>NUCLEOTIDE SEQUENCE</scope>
    <source>
        <strain evidence="7">CGMCC 4.7398</strain>
    </source>
</reference>
<organism evidence="7 8">
    <name type="scientific">Promicromonospora soli</name>
    <dbReference type="NCBI Taxonomy" id="2035533"/>
    <lineage>
        <taxon>Bacteria</taxon>
        <taxon>Bacillati</taxon>
        <taxon>Actinomycetota</taxon>
        <taxon>Actinomycetes</taxon>
        <taxon>Micrococcales</taxon>
        <taxon>Promicromonosporaceae</taxon>
        <taxon>Promicromonospora</taxon>
    </lineage>
</organism>
<evidence type="ECO:0000256" key="3">
    <source>
        <dbReference type="ARBA" id="ARBA00022898"/>
    </source>
</evidence>
<evidence type="ECO:0000256" key="1">
    <source>
        <dbReference type="ARBA" id="ARBA00022642"/>
    </source>
</evidence>
<reference evidence="7" key="2">
    <citation type="submission" date="2020-09" db="EMBL/GenBank/DDBJ databases">
        <authorList>
            <person name="Sun Q."/>
            <person name="Zhou Y."/>
        </authorList>
    </citation>
    <scope>NUCLEOTIDE SEQUENCE</scope>
    <source>
        <strain evidence="7">CGMCC 4.7398</strain>
    </source>
</reference>
<comment type="cofactor">
    <cofactor evidence="4">
        <name>pyridoxal 5'-phosphate</name>
        <dbReference type="ChEBI" id="CHEBI:597326"/>
    </cofactor>
</comment>
<dbReference type="PANTHER" id="PTHR14084">
    <property type="entry name" value="KYNURENINASE"/>
    <property type="match status" value="1"/>
</dbReference>
<evidence type="ECO:0000313" key="7">
    <source>
        <dbReference type="EMBL" id="GHH76058.1"/>
    </source>
</evidence>
<keyword evidence="2 4" id="KW-0378">Hydrolase</keyword>
<evidence type="ECO:0000256" key="2">
    <source>
        <dbReference type="ARBA" id="ARBA00022801"/>
    </source>
</evidence>
<keyword evidence="1 4" id="KW-0662">Pyridine nucleotide biosynthesis</keyword>
<dbReference type="SUPFAM" id="SSF53383">
    <property type="entry name" value="PLP-dependent transferases"/>
    <property type="match status" value="1"/>
</dbReference>
<evidence type="ECO:0000256" key="4">
    <source>
        <dbReference type="PIRNR" id="PIRNR038800"/>
    </source>
</evidence>
<feature type="compositionally biased region" description="Basic and acidic residues" evidence="6">
    <location>
        <begin position="21"/>
        <end position="39"/>
    </location>
</feature>
<dbReference type="PANTHER" id="PTHR14084:SF0">
    <property type="entry name" value="KYNURENINASE"/>
    <property type="match status" value="1"/>
</dbReference>
<dbReference type="InterPro" id="IPR015421">
    <property type="entry name" value="PyrdxlP-dep_Trfase_major"/>
</dbReference>
<keyword evidence="3 4" id="KW-0663">Pyridoxal phosphate</keyword>
<dbReference type="Gene3D" id="3.40.640.10">
    <property type="entry name" value="Type I PLP-dependent aspartate aminotransferase-like (Major domain)"/>
    <property type="match status" value="1"/>
</dbReference>
<accession>A0A919G0U9</accession>
<dbReference type="PIRSF" id="PIRSF038800">
    <property type="entry name" value="KYNU"/>
    <property type="match status" value="1"/>
</dbReference>
<dbReference type="Pfam" id="PF01041">
    <property type="entry name" value="DegT_DnrJ_EryC1"/>
    <property type="match status" value="1"/>
</dbReference>
<dbReference type="GO" id="GO:0009435">
    <property type="term" value="P:NAD+ biosynthetic process"/>
    <property type="evidence" value="ECO:0007669"/>
    <property type="project" value="InterPro"/>
</dbReference>
<comment type="function">
    <text evidence="4">Catalyzes the cleavage of L-kynurenine (L-Kyn) and L-3-hydroxykynurenine (L-3OHKyn) into anthranilic acid (AA) and 3-hydroxyanthranilic acid (3-OHAA), respectively.</text>
</comment>
<keyword evidence="8" id="KW-1185">Reference proteome</keyword>
<dbReference type="EMBL" id="BNAS01000005">
    <property type="protein sequence ID" value="GHH76058.1"/>
    <property type="molecule type" value="Genomic_DNA"/>
</dbReference>
<dbReference type="GO" id="GO:0019441">
    <property type="term" value="P:L-tryptophan catabolic process to kynurenine"/>
    <property type="evidence" value="ECO:0007669"/>
    <property type="project" value="TreeGrafter"/>
</dbReference>
<dbReference type="EC" id="3.7.1.3" evidence="4"/>
<dbReference type="GO" id="GO:0043420">
    <property type="term" value="P:anthranilate metabolic process"/>
    <property type="evidence" value="ECO:0007669"/>
    <property type="project" value="TreeGrafter"/>
</dbReference>
<comment type="similarity">
    <text evidence="4">Belongs to the kynureninase family.</text>
</comment>
<dbReference type="InterPro" id="IPR015422">
    <property type="entry name" value="PyrdxlP-dep_Trfase_small"/>
</dbReference>
<evidence type="ECO:0000256" key="6">
    <source>
        <dbReference type="SAM" id="MobiDB-lite"/>
    </source>
</evidence>
<comment type="catalytic activity">
    <reaction evidence="4">
        <text>L-kynurenine + H2O = anthranilate + L-alanine + H(+)</text>
        <dbReference type="Rhea" id="RHEA:16813"/>
        <dbReference type="ChEBI" id="CHEBI:15377"/>
        <dbReference type="ChEBI" id="CHEBI:15378"/>
        <dbReference type="ChEBI" id="CHEBI:16567"/>
        <dbReference type="ChEBI" id="CHEBI:57959"/>
        <dbReference type="ChEBI" id="CHEBI:57972"/>
        <dbReference type="EC" id="3.7.1.3"/>
    </reaction>
</comment>
<sequence length="461" mass="49152">MQVQHFEGQTPAIVGIRARKTKPDKLRAQDVRSTEADRPGERVTDLAPFADLPSRSTVDLPAGLRERAAALDAADPLARCRELFAPSEGLVAYLDGNSLGRPLTVTRERLASFVDGPWAARLIRSWDEGWMDAPTELGDTLGRVALGAAAGQTVVADSTTVLLYKLARAAIDARPGRSVIVADTENFPTDRFVLQGIAAERGLELRWITPDAEAGVTPEDVAAAVGQDTALVLLSHVAYKSGYIADLPAITRLVHDAGALVLWDLCHSAGAVPLNLDADGVDIAVGCTYKYLNGGPGSPAFAYLAAGLQDEVRQPVQGWMGAADPFAMGADYEPATGIRQLISGTPPVIGMLPMRDMLALVEEVGMPAVREKSLALTGFAMAVADEHLAGVRVASPRDPERRGSHIMLDHPDFKRVVAEAWARGVVPDFRPPQGLRVGLSPLSTSFTEVAEGLWVIRDLLG</sequence>
<gene>
    <name evidence="7" type="ORF">GCM10017772_33580</name>
</gene>
<evidence type="ECO:0000313" key="8">
    <source>
        <dbReference type="Proteomes" id="UP000627369"/>
    </source>
</evidence>
<protein>
    <recommendedName>
        <fullName evidence="4">Kynureninase</fullName>
        <ecNumber evidence="4">3.7.1.3</ecNumber>
    </recommendedName>
</protein>
<dbReference type="GO" id="GO:0005737">
    <property type="term" value="C:cytoplasm"/>
    <property type="evidence" value="ECO:0007669"/>
    <property type="project" value="InterPro"/>
</dbReference>
<feature type="region of interest" description="Disordered" evidence="6">
    <location>
        <begin position="19"/>
        <end position="39"/>
    </location>
</feature>
<comment type="pathway">
    <text evidence="4">Amino-acid degradation; L-kynurenine degradation; L-alanine and anthranilate from L-kynurenine: step 1/1.</text>
</comment>
<dbReference type="Pfam" id="PF22580">
    <property type="entry name" value="KYNU_C"/>
    <property type="match status" value="1"/>
</dbReference>